<dbReference type="OrthoDB" id="5404651at2759"/>
<dbReference type="GO" id="GO:0006368">
    <property type="term" value="P:transcription elongation by RNA polymerase II"/>
    <property type="evidence" value="ECO:0007669"/>
    <property type="project" value="TreeGrafter"/>
</dbReference>
<dbReference type="GO" id="GO:0003690">
    <property type="term" value="F:double-stranded DNA binding"/>
    <property type="evidence" value="ECO:0007669"/>
    <property type="project" value="InterPro"/>
</dbReference>
<dbReference type="GO" id="GO:0016973">
    <property type="term" value="P:poly(A)+ mRNA export from nucleus"/>
    <property type="evidence" value="ECO:0007669"/>
    <property type="project" value="TreeGrafter"/>
</dbReference>
<dbReference type="PANTHER" id="PTHR12732:SF8">
    <property type="entry name" value="NUCLEAR MRNA EXPORT PROTEIN THP1"/>
    <property type="match status" value="1"/>
</dbReference>
<dbReference type="InterPro" id="IPR036388">
    <property type="entry name" value="WH-like_DNA-bd_sf"/>
</dbReference>
<dbReference type="GO" id="GO:0003723">
    <property type="term" value="F:RNA binding"/>
    <property type="evidence" value="ECO:0007669"/>
    <property type="project" value="InterPro"/>
</dbReference>
<evidence type="ECO:0000313" key="1">
    <source>
        <dbReference type="EMBL" id="KAJ2778474.1"/>
    </source>
</evidence>
<dbReference type="SMART" id="SM00753">
    <property type="entry name" value="PAM"/>
    <property type="match status" value="1"/>
</dbReference>
<comment type="caution">
    <text evidence="1">The sequence shown here is derived from an EMBL/GenBank/DDBJ whole genome shotgun (WGS) entry which is preliminary data.</text>
</comment>
<reference evidence="1" key="1">
    <citation type="submission" date="2022-07" db="EMBL/GenBank/DDBJ databases">
        <title>Phylogenomic reconstructions and comparative analyses of Kickxellomycotina fungi.</title>
        <authorList>
            <person name="Reynolds N.K."/>
            <person name="Stajich J.E."/>
            <person name="Barry K."/>
            <person name="Grigoriev I.V."/>
            <person name="Crous P."/>
            <person name="Smith M.E."/>
        </authorList>
    </citation>
    <scope>NUCLEOTIDE SEQUENCE</scope>
    <source>
        <strain evidence="1">NBRC 105414</strain>
    </source>
</reference>
<sequence>MDVDINEVASAFANSAQEAFMLEDGEALARLFVFDEQVLDVFAVRIAGVDDFEPYVVLILDAMFAQLTATYLRYVRDRPAAGAEGGHAVLVRAAELLIAVLGASQGPWLVPLVRAVALALCRSAQRVCAATGDVAVFTQTASLLLRILIDLMSDSSALEASKRTGALAVAGLLLRVSLRTNAAPGAYANKAVEASSLPRAAFPVGDRVSYSYWLGRYYLVGYFVDRAREQLEYAFNECPAVHFHNKRAILRHLIAANMVRGRLPTARLLEKYDLEPVYGELARCFRRGDVAGFGRALGANMELFRSQGCFLLLLERTRLPMYRNAMQRLWRARGGGGPEHAKILEYRDILDAFQAATEAPMDTLEMESILASLVSQKLVLGYLFHHQRVVNLARKGAFPPLGRAGLPRPRAT</sequence>
<dbReference type="InterPro" id="IPR045114">
    <property type="entry name" value="Csn12-like"/>
</dbReference>
<protein>
    <recommendedName>
        <fullName evidence="3">PCI domain-containing protein</fullName>
    </recommendedName>
</protein>
<gene>
    <name evidence="1" type="ORF">H4R18_004572</name>
</gene>
<dbReference type="AlphaFoldDB" id="A0A9W8H5R7"/>
<name>A0A9W8H5R7_9FUNG</name>
<dbReference type="PANTHER" id="PTHR12732">
    <property type="entry name" value="UNCHARACTERIZED PROTEASOME COMPONENT REGION PCI-CONTAINING"/>
    <property type="match status" value="1"/>
</dbReference>
<evidence type="ECO:0008006" key="3">
    <source>
        <dbReference type="Google" id="ProtNLM"/>
    </source>
</evidence>
<evidence type="ECO:0000313" key="2">
    <source>
        <dbReference type="Proteomes" id="UP001140217"/>
    </source>
</evidence>
<dbReference type="Gene3D" id="1.10.10.10">
    <property type="entry name" value="Winged helix-like DNA-binding domain superfamily/Winged helix DNA-binding domain"/>
    <property type="match status" value="1"/>
</dbReference>
<keyword evidence="2" id="KW-1185">Reference proteome</keyword>
<dbReference type="GO" id="GO:0070390">
    <property type="term" value="C:transcription export complex 2"/>
    <property type="evidence" value="ECO:0007669"/>
    <property type="project" value="TreeGrafter"/>
</dbReference>
<dbReference type="EMBL" id="JANBUL010000227">
    <property type="protein sequence ID" value="KAJ2778474.1"/>
    <property type="molecule type" value="Genomic_DNA"/>
</dbReference>
<accession>A0A9W8H5R7</accession>
<proteinExistence type="predicted"/>
<dbReference type="Proteomes" id="UP001140217">
    <property type="component" value="Unassembled WGS sequence"/>
</dbReference>
<dbReference type="GO" id="GO:0000973">
    <property type="term" value="P:post-transcriptional tethering of RNA polymerase II gene DNA at nuclear periphery"/>
    <property type="evidence" value="ECO:0007669"/>
    <property type="project" value="TreeGrafter"/>
</dbReference>
<organism evidence="1 2">
    <name type="scientific">Coemansia javaensis</name>
    <dbReference type="NCBI Taxonomy" id="2761396"/>
    <lineage>
        <taxon>Eukaryota</taxon>
        <taxon>Fungi</taxon>
        <taxon>Fungi incertae sedis</taxon>
        <taxon>Zoopagomycota</taxon>
        <taxon>Kickxellomycotina</taxon>
        <taxon>Kickxellomycetes</taxon>
        <taxon>Kickxellales</taxon>
        <taxon>Kickxellaceae</taxon>
        <taxon>Coemansia</taxon>
    </lineage>
</organism>